<dbReference type="InterPro" id="IPR025942">
    <property type="entry name" value="SpoVIF"/>
</dbReference>
<name>A0ABT9VY97_9BACI</name>
<dbReference type="GO" id="GO:0005840">
    <property type="term" value="C:ribosome"/>
    <property type="evidence" value="ECO:0007669"/>
    <property type="project" value="UniProtKB-KW"/>
</dbReference>
<dbReference type="Proteomes" id="UP001235840">
    <property type="component" value="Unassembled WGS sequence"/>
</dbReference>
<evidence type="ECO:0000313" key="2">
    <source>
        <dbReference type="Proteomes" id="UP001235840"/>
    </source>
</evidence>
<keyword evidence="1" id="KW-0689">Ribosomal protein</keyword>
<dbReference type="Pfam" id="PF14069">
    <property type="entry name" value="SpoVIF"/>
    <property type="match status" value="1"/>
</dbReference>
<organism evidence="1 2">
    <name type="scientific">Caldalkalibacillus horti</name>
    <dbReference type="NCBI Taxonomy" id="77523"/>
    <lineage>
        <taxon>Bacteria</taxon>
        <taxon>Bacillati</taxon>
        <taxon>Bacillota</taxon>
        <taxon>Bacilli</taxon>
        <taxon>Bacillales</taxon>
        <taxon>Bacillaceae</taxon>
        <taxon>Caldalkalibacillus</taxon>
    </lineage>
</organism>
<accession>A0ABT9VY97</accession>
<keyword evidence="2" id="KW-1185">Reference proteome</keyword>
<reference evidence="1 2" key="1">
    <citation type="submission" date="2023-07" db="EMBL/GenBank/DDBJ databases">
        <title>Genomic Encyclopedia of Type Strains, Phase IV (KMG-IV): sequencing the most valuable type-strain genomes for metagenomic binning, comparative biology and taxonomic classification.</title>
        <authorList>
            <person name="Goeker M."/>
        </authorList>
    </citation>
    <scope>NUCLEOTIDE SEQUENCE [LARGE SCALE GENOMIC DNA]</scope>
    <source>
        <strain evidence="1 2">DSM 12751</strain>
    </source>
</reference>
<evidence type="ECO:0000313" key="1">
    <source>
        <dbReference type="EMBL" id="MDQ0165797.1"/>
    </source>
</evidence>
<proteinExistence type="predicted"/>
<sequence length="81" mass="9102">MNLFNNIEKSAKVDMKEILKLANSLKGADFKDEKTIRNVITQVSKIANTPVSKEKEEKIIKAIKENKVPSDLGSISKMLKK</sequence>
<comment type="caution">
    <text evidence="1">The sequence shown here is derived from an EMBL/GenBank/DDBJ whole genome shotgun (WGS) entry which is preliminary data.</text>
</comment>
<protein>
    <submittedName>
        <fullName evidence="1">Ribosomal protein S18</fullName>
    </submittedName>
</protein>
<keyword evidence="1" id="KW-0687">Ribonucleoprotein</keyword>
<dbReference type="RefSeq" id="WP_307393353.1">
    <property type="nucleotide sequence ID" value="NZ_BAAADK010000032.1"/>
</dbReference>
<dbReference type="EMBL" id="JAUSTY010000006">
    <property type="protein sequence ID" value="MDQ0165797.1"/>
    <property type="molecule type" value="Genomic_DNA"/>
</dbReference>
<gene>
    <name evidence="1" type="ORF">J2S11_001698</name>
</gene>